<evidence type="ECO:0000313" key="10">
    <source>
        <dbReference type="Proteomes" id="UP000611554"/>
    </source>
</evidence>
<reference evidence="10" key="1">
    <citation type="journal article" date="2019" name="Int. J. Syst. Evol. Microbiol.">
        <title>The Global Catalogue of Microorganisms (GCM) 10K type strain sequencing project: providing services to taxonomists for standard genome sequencing and annotation.</title>
        <authorList>
            <consortium name="The Broad Institute Genomics Platform"/>
            <consortium name="The Broad Institute Genome Sequencing Center for Infectious Disease"/>
            <person name="Wu L."/>
            <person name="Ma J."/>
        </authorList>
    </citation>
    <scope>NUCLEOTIDE SEQUENCE [LARGE SCALE GENOMIC DNA]</scope>
    <source>
        <strain evidence="10">JCM 3115</strain>
    </source>
</reference>
<dbReference type="Proteomes" id="UP000611554">
    <property type="component" value="Unassembled WGS sequence"/>
</dbReference>
<feature type="domain" description="Glycoside hydrolase family 3 N-terminal" evidence="6">
    <location>
        <begin position="96"/>
        <end position="422"/>
    </location>
</feature>
<dbReference type="PROSITE" id="PS00775">
    <property type="entry name" value="GLYCOSYL_HYDROL_F3"/>
    <property type="match status" value="1"/>
</dbReference>
<dbReference type="InterPro" id="IPR036881">
    <property type="entry name" value="Glyco_hydro_3_C_sf"/>
</dbReference>
<evidence type="ECO:0000259" key="8">
    <source>
        <dbReference type="Pfam" id="PF18559"/>
    </source>
</evidence>
<comment type="caution">
    <text evidence="9">The sequence shown here is derived from an EMBL/GenBank/DDBJ whole genome shotgun (WGS) entry which is preliminary data.</text>
</comment>
<dbReference type="PANTHER" id="PTHR30620:SF77">
    <property type="entry name" value="LYSOSOMAL BETA GLUCOSIDASE-LIKE"/>
    <property type="match status" value="1"/>
</dbReference>
<keyword evidence="2 3" id="KW-0378">Hydrolase</keyword>
<evidence type="ECO:0000259" key="6">
    <source>
        <dbReference type="Pfam" id="PF00933"/>
    </source>
</evidence>
<dbReference type="Gene3D" id="2.60.120.430">
    <property type="entry name" value="Galactose-binding lectin"/>
    <property type="match status" value="1"/>
</dbReference>
<evidence type="ECO:0000256" key="1">
    <source>
        <dbReference type="ARBA" id="ARBA00005336"/>
    </source>
</evidence>
<protein>
    <submittedName>
        <fullName evidence="9">Beta-glucosidase</fullName>
    </submittedName>
</protein>
<dbReference type="InterPro" id="IPR036962">
    <property type="entry name" value="Glyco_hydro_3_N_sf"/>
</dbReference>
<proteinExistence type="inferred from homology"/>
<dbReference type="InterPro" id="IPR017853">
    <property type="entry name" value="GH"/>
</dbReference>
<dbReference type="SUPFAM" id="SSF52279">
    <property type="entry name" value="Beta-D-glucan exohydrolase, C-terminal domain"/>
    <property type="match status" value="1"/>
</dbReference>
<dbReference type="SUPFAM" id="SSF51445">
    <property type="entry name" value="(Trans)glycosidases"/>
    <property type="match status" value="1"/>
</dbReference>
<accession>A0ABQ2RL28</accession>
<dbReference type="InterPro" id="IPR019800">
    <property type="entry name" value="Glyco_hydro_3_AS"/>
</dbReference>
<dbReference type="Pfam" id="PF00933">
    <property type="entry name" value="Glyco_hydro_3"/>
    <property type="match status" value="1"/>
</dbReference>
<dbReference type="Gene3D" id="3.20.20.300">
    <property type="entry name" value="Glycoside hydrolase, family 3, N-terminal domain"/>
    <property type="match status" value="1"/>
</dbReference>
<keyword evidence="10" id="KW-1185">Reference proteome</keyword>
<feature type="signal peptide" evidence="5">
    <location>
        <begin position="1"/>
        <end position="30"/>
    </location>
</feature>
<name>A0ABQ2RL28_9ACTN</name>
<feature type="domain" description="Glycoside hydrolase family 3 C-terminal" evidence="7">
    <location>
        <begin position="461"/>
        <end position="672"/>
    </location>
</feature>
<dbReference type="InterPro" id="IPR001764">
    <property type="entry name" value="Glyco_hydro_3_N"/>
</dbReference>
<dbReference type="Pfam" id="PF01915">
    <property type="entry name" value="Glyco_hydro_3_C"/>
    <property type="match status" value="1"/>
</dbReference>
<dbReference type="Gene3D" id="3.40.50.1700">
    <property type="entry name" value="Glycoside hydrolase family 3 C-terminal domain"/>
    <property type="match status" value="1"/>
</dbReference>
<dbReference type="InterPro" id="IPR002772">
    <property type="entry name" value="Glyco_hydro_3_C"/>
</dbReference>
<dbReference type="PRINTS" id="PR00133">
    <property type="entry name" value="GLHYDRLASE3"/>
</dbReference>
<evidence type="ECO:0000313" key="9">
    <source>
        <dbReference type="EMBL" id="GGQ32628.1"/>
    </source>
</evidence>
<comment type="similarity">
    <text evidence="1 3">Belongs to the glycosyl hydrolase 3 family.</text>
</comment>
<dbReference type="Pfam" id="PF18559">
    <property type="entry name" value="Exop_C"/>
    <property type="match status" value="1"/>
</dbReference>
<evidence type="ECO:0000256" key="5">
    <source>
        <dbReference type="SAM" id="SignalP"/>
    </source>
</evidence>
<feature type="domain" description="ExoP galactose-binding-like" evidence="8">
    <location>
        <begin position="714"/>
        <end position="872"/>
    </location>
</feature>
<evidence type="ECO:0000259" key="7">
    <source>
        <dbReference type="Pfam" id="PF01915"/>
    </source>
</evidence>
<sequence length="889" mass="93261">MARRSPLMPRHRKRSSALIAALTLLAAGMAGIPAADARAGHGKDRPVIGKPALDAHGCARTEKRLETLSDWPRVESRIRRNPADEKRIAKIVAGMTLAEKVGQMTQPEINAITPAEVREYAIGSVLNGGGSWPGRDKHAAPRAWLDLADAYWEASTTSRTKIPVIWGIDAVHGNNNVHGATIFPHNIGLGAAHDPCLIRDIGAATAGQIRATGQDWAFAPTLAVVRDDRWGRTYEGFSEDPRITRAYGYEAVRGLQGGHPRGIGADGVIATAKHFIGDGGTLKGTDQGVNPSSEAEMINIHGQGYYGALAAGAQTVMASFNSWANADLGIDEGKVHGSKRVLTDILKGKMGFDGVVVSDWNGIGQVAGCTNSSCPRAINAGVDVVMVPDDWKAFIATTVGQVESGEIPMARIDDAVTRILRVKLRAGVFDAPKPSLRARAGSAAALEARELARRAVRESQVLLKNNGGLLPLPARSKVLVVGKSADSLPNQTGGWSLTWQGTGNVNADFPSGTTILGGLREALGAANVTFDETGGGADPSAYDAVIAVIGETPYAEGVGDLGRRSLEAARLYPGDLAVLDRVRGMGAPVATVYVGGRPLWMNKELNRSDAFVAAWLPGTEGGGVADLLVRGRRHGAGYTGTLPYSWPKSACQTPLNAGDKDYDPLFPLGYGLRDGRSRPVGTLDETSPPSGCGTNEGGGQATEDLEVFNRTDVAPYRSFIGSGDDWGGTEIGEDGEAAHSVIGVTRSDVNVQQDALKVTWSGGGPAQVYMQNPAGGADLRGYLNSGAALVFDTVVHQAPAARTVIGVHCGYPCLSEVVATSLFRGLPAGSRATVKIPISCFADAGLDLEKVNTPFLVYTEGAFSASFANVRWVPHAAEDADAVACGDLT</sequence>
<feature type="chain" id="PRO_5046853225" evidence="5">
    <location>
        <begin position="31"/>
        <end position="889"/>
    </location>
</feature>
<feature type="region of interest" description="Disordered" evidence="4">
    <location>
        <begin position="679"/>
        <end position="701"/>
    </location>
</feature>
<gene>
    <name evidence="9" type="ORF">GCM10010140_73400</name>
</gene>
<dbReference type="PANTHER" id="PTHR30620">
    <property type="entry name" value="PERIPLASMIC BETA-GLUCOSIDASE-RELATED"/>
    <property type="match status" value="1"/>
</dbReference>
<evidence type="ECO:0000256" key="2">
    <source>
        <dbReference type="ARBA" id="ARBA00022801"/>
    </source>
</evidence>
<dbReference type="InterPro" id="IPR041443">
    <property type="entry name" value="Exop_C"/>
</dbReference>
<keyword evidence="3" id="KW-0326">Glycosidase</keyword>
<dbReference type="EMBL" id="BMQJ01000031">
    <property type="protein sequence ID" value="GGQ32628.1"/>
    <property type="molecule type" value="Genomic_DNA"/>
</dbReference>
<keyword evidence="5" id="KW-0732">Signal</keyword>
<evidence type="ECO:0000256" key="3">
    <source>
        <dbReference type="RuleBase" id="RU361161"/>
    </source>
</evidence>
<organism evidence="9 10">
    <name type="scientific">Streptosporangium pseudovulgare</name>
    <dbReference type="NCBI Taxonomy" id="35765"/>
    <lineage>
        <taxon>Bacteria</taxon>
        <taxon>Bacillati</taxon>
        <taxon>Actinomycetota</taxon>
        <taxon>Actinomycetes</taxon>
        <taxon>Streptosporangiales</taxon>
        <taxon>Streptosporangiaceae</taxon>
        <taxon>Streptosporangium</taxon>
    </lineage>
</organism>
<dbReference type="InterPro" id="IPR051915">
    <property type="entry name" value="Cellulose_Degrad_GH3"/>
</dbReference>
<evidence type="ECO:0000256" key="4">
    <source>
        <dbReference type="SAM" id="MobiDB-lite"/>
    </source>
</evidence>
<feature type="compositionally biased region" description="Polar residues" evidence="4">
    <location>
        <begin position="684"/>
        <end position="693"/>
    </location>
</feature>